<dbReference type="PIRSF" id="PIRSF000429">
    <property type="entry name" value="Ac-CoA_Ac_transf"/>
    <property type="match status" value="1"/>
</dbReference>
<dbReference type="GO" id="GO:0003988">
    <property type="term" value="F:acetyl-CoA C-acyltransferase activity"/>
    <property type="evidence" value="ECO:0007669"/>
    <property type="project" value="UniProtKB-ARBA"/>
</dbReference>
<name>A0A2N5Y074_9GAMM</name>
<dbReference type="CDD" id="cd00751">
    <property type="entry name" value="thiolase"/>
    <property type="match status" value="1"/>
</dbReference>
<dbReference type="InterPro" id="IPR002155">
    <property type="entry name" value="Thiolase"/>
</dbReference>
<dbReference type="NCBIfam" id="TIGR01930">
    <property type="entry name" value="AcCoA-C-Actrans"/>
    <property type="match status" value="1"/>
</dbReference>
<dbReference type="RefSeq" id="WP_101522069.1">
    <property type="nucleotide sequence ID" value="NZ_PKLZ01000010.1"/>
</dbReference>
<dbReference type="Pfam" id="PF02803">
    <property type="entry name" value="Thiolase_C"/>
    <property type="match status" value="1"/>
</dbReference>
<evidence type="ECO:0000256" key="3">
    <source>
        <dbReference type="ARBA" id="ARBA00023315"/>
    </source>
</evidence>
<dbReference type="PROSITE" id="PS00737">
    <property type="entry name" value="THIOLASE_2"/>
    <property type="match status" value="1"/>
</dbReference>
<protein>
    <submittedName>
        <fullName evidence="8">Acetyl-CoA C-acyltransferase</fullName>
    </submittedName>
</protein>
<evidence type="ECO:0000259" key="7">
    <source>
        <dbReference type="Pfam" id="PF02803"/>
    </source>
</evidence>
<proteinExistence type="inferred from homology"/>
<evidence type="ECO:0000259" key="6">
    <source>
        <dbReference type="Pfam" id="PF00108"/>
    </source>
</evidence>
<dbReference type="InterPro" id="IPR020616">
    <property type="entry name" value="Thiolase_N"/>
</dbReference>
<dbReference type="PANTHER" id="PTHR43365">
    <property type="entry name" value="BLR7806 PROTEIN"/>
    <property type="match status" value="1"/>
</dbReference>
<evidence type="ECO:0000313" key="9">
    <source>
        <dbReference type="Proteomes" id="UP000234845"/>
    </source>
</evidence>
<keyword evidence="9" id="KW-1185">Reference proteome</keyword>
<evidence type="ECO:0000313" key="8">
    <source>
        <dbReference type="EMBL" id="PLW81786.1"/>
    </source>
</evidence>
<dbReference type="EMBL" id="PKLZ01000010">
    <property type="protein sequence ID" value="PLW81786.1"/>
    <property type="molecule type" value="Genomic_DNA"/>
</dbReference>
<sequence>MATRRAVIVDVIRTPFGRGRESGALAHWHPVDLYAQVLRGLVERNSVDPALIEDVITGCVIQVAEQSGNIGRQAVLAAGFPESVPAVSLDRKCGSAQQAVDFAAQGVIAGACDLVIAGGVEMMSRVPMRANRMGKDNMGSAYHARYPQGLVGQGISAELIAAKWGLGREEQDRFALRSHQRAAAAEDTGSTARDILPLLGHAPGMQPVSRDEGLRRDTTLEKLAGLKPAFEDPAMLERFPQINWSVSAGNASQVTDGACAVLIAEESTAARLNLTPRASVEGFAVVGDDPLMMLTGVIPATEKLLRRSGLSIGDIDAFEVNEAFASVVLAWQKHFGADPKRINQLGGAIALGHPVGASGGRLLGNLLRSLEESKGNYGLQTMCESGGMANATLIKRL</sequence>
<dbReference type="Gene3D" id="3.40.47.10">
    <property type="match status" value="2"/>
</dbReference>
<keyword evidence="3 5" id="KW-0012">Acyltransferase</keyword>
<evidence type="ECO:0000256" key="2">
    <source>
        <dbReference type="ARBA" id="ARBA00022679"/>
    </source>
</evidence>
<dbReference type="InterPro" id="IPR020617">
    <property type="entry name" value="Thiolase_C"/>
</dbReference>
<evidence type="ECO:0000256" key="5">
    <source>
        <dbReference type="RuleBase" id="RU003557"/>
    </source>
</evidence>
<dbReference type="Pfam" id="PF00108">
    <property type="entry name" value="Thiolase_N"/>
    <property type="match status" value="1"/>
</dbReference>
<feature type="domain" description="Thiolase C-terminal" evidence="7">
    <location>
        <begin position="275"/>
        <end position="395"/>
    </location>
</feature>
<dbReference type="InterPro" id="IPR016039">
    <property type="entry name" value="Thiolase-like"/>
</dbReference>
<dbReference type="Proteomes" id="UP000234845">
    <property type="component" value="Unassembled WGS sequence"/>
</dbReference>
<dbReference type="InterPro" id="IPR020613">
    <property type="entry name" value="Thiolase_CS"/>
</dbReference>
<dbReference type="PANTHER" id="PTHR43365:SF1">
    <property type="entry name" value="ACETYL-COA C-ACYLTRANSFERASE"/>
    <property type="match status" value="1"/>
</dbReference>
<keyword evidence="2 5" id="KW-0808">Transferase</keyword>
<feature type="domain" description="Thiolase N-terminal" evidence="6">
    <location>
        <begin position="7"/>
        <end position="267"/>
    </location>
</feature>
<evidence type="ECO:0000256" key="4">
    <source>
        <dbReference type="PIRSR" id="PIRSR000429-1"/>
    </source>
</evidence>
<feature type="active site" description="Proton acceptor" evidence="4">
    <location>
        <position position="353"/>
    </location>
</feature>
<organism evidence="8 9">
    <name type="scientific">Kineobactrum sediminis</name>
    <dbReference type="NCBI Taxonomy" id="1905677"/>
    <lineage>
        <taxon>Bacteria</taxon>
        <taxon>Pseudomonadati</taxon>
        <taxon>Pseudomonadota</taxon>
        <taxon>Gammaproteobacteria</taxon>
        <taxon>Cellvibrionales</taxon>
        <taxon>Halieaceae</taxon>
        <taxon>Kineobactrum</taxon>
    </lineage>
</organism>
<comment type="similarity">
    <text evidence="1 5">Belongs to the thiolase-like superfamily. Thiolase family.</text>
</comment>
<feature type="active site" description="Proton acceptor" evidence="4">
    <location>
        <position position="383"/>
    </location>
</feature>
<accession>A0A2N5Y074</accession>
<feature type="active site" description="Acyl-thioester intermediate" evidence="4">
    <location>
        <position position="93"/>
    </location>
</feature>
<evidence type="ECO:0000256" key="1">
    <source>
        <dbReference type="ARBA" id="ARBA00010982"/>
    </source>
</evidence>
<dbReference type="OrthoDB" id="8951704at2"/>
<gene>
    <name evidence="8" type="ORF">CWI75_13640</name>
</gene>
<dbReference type="AlphaFoldDB" id="A0A2N5Y074"/>
<dbReference type="SUPFAM" id="SSF53901">
    <property type="entry name" value="Thiolase-like"/>
    <property type="match status" value="2"/>
</dbReference>
<reference evidence="9" key="1">
    <citation type="submission" date="2017-11" db="EMBL/GenBank/DDBJ databases">
        <title>The draft genome sequence of Chromatocurvus sp. F02.</title>
        <authorList>
            <person name="Du Z.-J."/>
            <person name="Chang Y.-Q."/>
        </authorList>
    </citation>
    <scope>NUCLEOTIDE SEQUENCE [LARGE SCALE GENOMIC DNA]</scope>
    <source>
        <strain evidence="9">F02</strain>
    </source>
</reference>
<comment type="caution">
    <text evidence="8">The sequence shown here is derived from an EMBL/GenBank/DDBJ whole genome shotgun (WGS) entry which is preliminary data.</text>
</comment>